<comment type="caution">
    <text evidence="2">The sequence shown here is derived from an EMBL/GenBank/DDBJ whole genome shotgun (WGS) entry which is preliminary data.</text>
</comment>
<keyword evidence="1" id="KW-0812">Transmembrane</keyword>
<evidence type="ECO:0000313" key="3">
    <source>
        <dbReference type="Proteomes" id="UP001164929"/>
    </source>
</evidence>
<gene>
    <name evidence="2" type="ORF">NC653_018657</name>
</gene>
<organism evidence="2 3">
    <name type="scientific">Populus alba x Populus x berolinensis</name>
    <dbReference type="NCBI Taxonomy" id="444605"/>
    <lineage>
        <taxon>Eukaryota</taxon>
        <taxon>Viridiplantae</taxon>
        <taxon>Streptophyta</taxon>
        <taxon>Embryophyta</taxon>
        <taxon>Tracheophyta</taxon>
        <taxon>Spermatophyta</taxon>
        <taxon>Magnoliopsida</taxon>
        <taxon>eudicotyledons</taxon>
        <taxon>Gunneridae</taxon>
        <taxon>Pentapetalae</taxon>
        <taxon>rosids</taxon>
        <taxon>fabids</taxon>
        <taxon>Malpighiales</taxon>
        <taxon>Salicaceae</taxon>
        <taxon>Saliceae</taxon>
        <taxon>Populus</taxon>
    </lineage>
</organism>
<proteinExistence type="predicted"/>
<dbReference type="EMBL" id="JAQIZT010000007">
    <property type="protein sequence ID" value="KAJ6990184.1"/>
    <property type="molecule type" value="Genomic_DNA"/>
</dbReference>
<evidence type="ECO:0000313" key="2">
    <source>
        <dbReference type="EMBL" id="KAJ6990184.1"/>
    </source>
</evidence>
<name>A0AAD6VWA8_9ROSI</name>
<feature type="transmembrane region" description="Helical" evidence="1">
    <location>
        <begin position="27"/>
        <end position="44"/>
    </location>
</feature>
<accession>A0AAD6VWA8</accession>
<dbReference type="Proteomes" id="UP001164929">
    <property type="component" value="Chromosome 7"/>
</dbReference>
<dbReference type="AlphaFoldDB" id="A0AAD6VWA8"/>
<protein>
    <submittedName>
        <fullName evidence="2">Uncharacterized protein</fullName>
    </submittedName>
</protein>
<evidence type="ECO:0000256" key="1">
    <source>
        <dbReference type="SAM" id="Phobius"/>
    </source>
</evidence>
<keyword evidence="1" id="KW-0472">Membrane</keyword>
<keyword evidence="3" id="KW-1185">Reference proteome</keyword>
<keyword evidence="1" id="KW-1133">Transmembrane helix</keyword>
<reference evidence="2" key="1">
    <citation type="journal article" date="2023" name="Mol. Ecol. Resour.">
        <title>Chromosome-level genome assembly of a triploid poplar Populus alba 'Berolinensis'.</title>
        <authorList>
            <person name="Chen S."/>
            <person name="Yu Y."/>
            <person name="Wang X."/>
            <person name="Wang S."/>
            <person name="Zhang T."/>
            <person name="Zhou Y."/>
            <person name="He R."/>
            <person name="Meng N."/>
            <person name="Wang Y."/>
            <person name="Liu W."/>
            <person name="Liu Z."/>
            <person name="Liu J."/>
            <person name="Guo Q."/>
            <person name="Huang H."/>
            <person name="Sederoff R.R."/>
            <person name="Wang G."/>
            <person name="Qu G."/>
            <person name="Chen S."/>
        </authorList>
    </citation>
    <scope>NUCLEOTIDE SEQUENCE</scope>
    <source>
        <strain evidence="2">SC-2020</strain>
    </source>
</reference>
<sequence length="141" mass="16182">MEPPATMAIDRDYHVEEDEQEKAVDEWYHYYYLLYLYWVCLLFFRSESKEKIQFSFECVIDCLCLCLCLCLMGDIAAVPAVMIAQRAALITFAVSTSAKCYRLHLNYCFFPSFLPSSVPSLQLTAMACTNSTLTGKIMSFN</sequence>